<protein>
    <recommendedName>
        <fullName evidence="2">AMP-dependent synthetase/ligase domain-containing protein</fullName>
    </recommendedName>
</protein>
<dbReference type="CDD" id="cd04433">
    <property type="entry name" value="AFD_class_I"/>
    <property type="match status" value="1"/>
</dbReference>
<feature type="domain" description="AMP-dependent synthetase/ligase" evidence="2">
    <location>
        <begin position="62"/>
        <end position="385"/>
    </location>
</feature>
<dbReference type="PANTHER" id="PTHR43201">
    <property type="entry name" value="ACYL-COA SYNTHETASE"/>
    <property type="match status" value="1"/>
</dbReference>
<accession>C5FLK9</accession>
<evidence type="ECO:0000256" key="1">
    <source>
        <dbReference type="ARBA" id="ARBA00006432"/>
    </source>
</evidence>
<comment type="similarity">
    <text evidence="1">Belongs to the ATP-dependent AMP-binding enzyme family.</text>
</comment>
<dbReference type="InterPro" id="IPR045851">
    <property type="entry name" value="AMP-bd_C_sf"/>
</dbReference>
<dbReference type="VEuPathDB" id="FungiDB:MCYG_03400"/>
<dbReference type="Pfam" id="PF00501">
    <property type="entry name" value="AMP-binding"/>
    <property type="match status" value="1"/>
</dbReference>
<dbReference type="OrthoDB" id="6614653at2759"/>
<dbReference type="STRING" id="554155.C5FLK9"/>
<dbReference type="Proteomes" id="UP000002035">
    <property type="component" value="Unassembled WGS sequence"/>
</dbReference>
<dbReference type="eggNOG" id="KOG1176">
    <property type="taxonomic scope" value="Eukaryota"/>
</dbReference>
<dbReference type="GeneID" id="9222612"/>
<dbReference type="InterPro" id="IPR020845">
    <property type="entry name" value="AMP-binding_CS"/>
</dbReference>
<dbReference type="PROSITE" id="PS00455">
    <property type="entry name" value="AMP_BINDING"/>
    <property type="match status" value="1"/>
</dbReference>
<reference evidence="4" key="1">
    <citation type="journal article" date="2012" name="MBio">
        <title>Comparative genome analysis of Trichophyton rubrum and related dermatophytes reveals candidate genes involved in infection.</title>
        <authorList>
            <person name="Martinez D.A."/>
            <person name="Oliver B.G."/>
            <person name="Graeser Y."/>
            <person name="Goldberg J.M."/>
            <person name="Li W."/>
            <person name="Martinez-Rossi N.M."/>
            <person name="Monod M."/>
            <person name="Shelest E."/>
            <person name="Barton R.C."/>
            <person name="Birch E."/>
            <person name="Brakhage A.A."/>
            <person name="Chen Z."/>
            <person name="Gurr S.J."/>
            <person name="Heiman D."/>
            <person name="Heitman J."/>
            <person name="Kosti I."/>
            <person name="Rossi A."/>
            <person name="Saif S."/>
            <person name="Samalova M."/>
            <person name="Saunders C.W."/>
            <person name="Shea T."/>
            <person name="Summerbell R.C."/>
            <person name="Xu J."/>
            <person name="Young S."/>
            <person name="Zeng Q."/>
            <person name="Birren B.W."/>
            <person name="Cuomo C.A."/>
            <person name="White T.C."/>
        </authorList>
    </citation>
    <scope>NUCLEOTIDE SEQUENCE [LARGE SCALE GENOMIC DNA]</scope>
    <source>
        <strain evidence="4">ATCC MYA-4605 / CBS 113480</strain>
    </source>
</reference>
<gene>
    <name evidence="3" type="ORF">MCYG_03400</name>
</gene>
<dbReference type="PANTHER" id="PTHR43201:SF8">
    <property type="entry name" value="ACYL-COA SYNTHETASE FAMILY MEMBER 3"/>
    <property type="match status" value="1"/>
</dbReference>
<dbReference type="AlphaFoldDB" id="C5FLK9"/>
<sequence>MTVRIPATFPKDPILVKLLQAAQLTTEKIIHDAYGFDKTYGELLADVIATRNALLASLPPSALTPEGLLREDCPYIAALTFGGYEFMIAFFAIRALGGACFPLASGILPEEADYYLSASKATAVLAGGSNMVLARKITAFVKNKGLPGFFPLQVSSNEPPIDVANVVIDDSLILDPRGPGAVLCTSGTTGIPKAAVLPRICLVESRPPQFGEATLSYRPPHWRGGFASLIAPPIEGKKLYSLKERASAEIVWEALRKYHITNLVFNPVLLRAMKDVYIQKLNHLPIEEREAYVTGFKNLERIRCSGTFLAPSLLQFWTDLTGLPQKNAYGSTECGGGVTYTNVRKPSNVKFSCGQLSTEPPVEIKFSKGTHGEILVKSPWMLIKYIENEKATKAAFDENGYLKTGDIGHIVGDEYVYEGRANDDFITKVPRIPVEVAISNLPYISEAYVLRIPDHEERAVSGALIRVNDTVKREDMTIEKLHNDLSDALPAYMRPYLLRVLADDEQIPLTDSQKPLKRGMLKQFFGVTDFWNAENPTPGVQIWPMRLAMSSIPNARDVKPWDFAGWQGCL</sequence>
<dbReference type="RefSeq" id="XP_002847894.1">
    <property type="nucleotide sequence ID" value="XM_002847848.1"/>
</dbReference>
<dbReference type="GO" id="GO:0031956">
    <property type="term" value="F:medium-chain fatty acid-CoA ligase activity"/>
    <property type="evidence" value="ECO:0007669"/>
    <property type="project" value="TreeGrafter"/>
</dbReference>
<dbReference type="GO" id="GO:0006631">
    <property type="term" value="P:fatty acid metabolic process"/>
    <property type="evidence" value="ECO:0007669"/>
    <property type="project" value="TreeGrafter"/>
</dbReference>
<dbReference type="InterPro" id="IPR042099">
    <property type="entry name" value="ANL_N_sf"/>
</dbReference>
<dbReference type="Gene3D" id="3.40.50.12780">
    <property type="entry name" value="N-terminal domain of ligase-like"/>
    <property type="match status" value="1"/>
</dbReference>
<evidence type="ECO:0000259" key="2">
    <source>
        <dbReference type="Pfam" id="PF00501"/>
    </source>
</evidence>
<dbReference type="InterPro" id="IPR000873">
    <property type="entry name" value="AMP-dep_synth/lig_dom"/>
</dbReference>
<proteinExistence type="inferred from homology"/>
<dbReference type="Gene3D" id="3.30.300.30">
    <property type="match status" value="1"/>
</dbReference>
<evidence type="ECO:0000313" key="3">
    <source>
        <dbReference type="EMBL" id="EEQ30581.1"/>
    </source>
</evidence>
<dbReference type="HOGENOM" id="CLU_000022_59_11_1"/>
<keyword evidence="4" id="KW-1185">Reference proteome</keyword>
<dbReference type="EMBL" id="DS995703">
    <property type="protein sequence ID" value="EEQ30581.1"/>
    <property type="molecule type" value="Genomic_DNA"/>
</dbReference>
<name>C5FLK9_ARTOC</name>
<evidence type="ECO:0000313" key="4">
    <source>
        <dbReference type="Proteomes" id="UP000002035"/>
    </source>
</evidence>
<dbReference type="SUPFAM" id="SSF56801">
    <property type="entry name" value="Acetyl-CoA synthetase-like"/>
    <property type="match status" value="1"/>
</dbReference>
<organism evidence="3 4">
    <name type="scientific">Arthroderma otae (strain ATCC MYA-4605 / CBS 113480)</name>
    <name type="common">Microsporum canis</name>
    <dbReference type="NCBI Taxonomy" id="554155"/>
    <lineage>
        <taxon>Eukaryota</taxon>
        <taxon>Fungi</taxon>
        <taxon>Dikarya</taxon>
        <taxon>Ascomycota</taxon>
        <taxon>Pezizomycotina</taxon>
        <taxon>Eurotiomycetes</taxon>
        <taxon>Eurotiomycetidae</taxon>
        <taxon>Onygenales</taxon>
        <taxon>Arthrodermataceae</taxon>
        <taxon>Microsporum</taxon>
    </lineage>
</organism>
<dbReference type="OMA" id="FRHYRIP"/>